<dbReference type="InterPro" id="IPR000649">
    <property type="entry name" value="IF-2B-related"/>
</dbReference>
<gene>
    <name evidence="2" type="primary">mtnA</name>
    <name evidence="2" type="ORF">BN1049_00561</name>
</gene>
<dbReference type="PANTHER" id="PTHR43475:SF1">
    <property type="entry name" value="METHYLTHIORIBOSE-1-PHOSPHATE ISOMERASE"/>
    <property type="match status" value="1"/>
</dbReference>
<dbReference type="PATRIC" id="fig|1461581.3.peg.552"/>
<dbReference type="PANTHER" id="PTHR43475">
    <property type="entry name" value="METHYLTHIORIBOSE-1-PHOSPHATE ISOMERASE"/>
    <property type="match status" value="1"/>
</dbReference>
<comment type="similarity">
    <text evidence="1">Belongs to the eIF-2B alpha/beta/delta subunits family.</text>
</comment>
<sequence>MQFQPQGADQRGVQAMEWRGDSLRILDHRRLPEEHLWIDCTDAPQVAAAIRDGVVQGPASVGIAAAYGIALAARRLGQAADWSGALAADFELLAEARPSAEPLTWALRMLQERLRRPLGLSADVPALLAEAALGIHASDSEANRVMAKLGMQVIRRHDRQPQTLMTFGHAGALSGSGRGGVLGVIQAAHGAGLVAQVEVCESRPGNAGLVTHWELQQYDLPATLHADTVAGHLMKEASPSWVVVGAERIAGNGDVVNAIGTYGLAVLAMHHGLRFMVVAPSSCIDLTLETADDVELGEEQDAPAGEALFDVTPADLIDVIVTEKGIIERPDEVKLAELLSPRRLH</sequence>
<dbReference type="Gene3D" id="1.20.120.420">
    <property type="entry name" value="translation initiation factor eif-2b, domain 1"/>
    <property type="match status" value="1"/>
</dbReference>
<reference evidence="2" key="1">
    <citation type="submission" date="2014-07" db="EMBL/GenBank/DDBJ databases">
        <authorList>
            <person name="Urmite Genomes Urmite Genomes"/>
        </authorList>
    </citation>
    <scope>NUCLEOTIDE SEQUENCE</scope>
    <source>
        <strain evidence="2">12M76_air</strain>
    </source>
</reference>
<dbReference type="InterPro" id="IPR042529">
    <property type="entry name" value="IF_2B-like_C"/>
</dbReference>
<dbReference type="Pfam" id="PF01008">
    <property type="entry name" value="IF-2B"/>
    <property type="match status" value="1"/>
</dbReference>
<proteinExistence type="inferred from homology"/>
<accession>A0A078M6H1</accession>
<dbReference type="InterPro" id="IPR027363">
    <property type="entry name" value="M1Pi_N"/>
</dbReference>
<dbReference type="AlphaFoldDB" id="A0A078M6H1"/>
<dbReference type="RefSeq" id="WP_044498224.1">
    <property type="nucleotide sequence ID" value="NZ_LK391969.1"/>
</dbReference>
<dbReference type="Gene3D" id="3.40.50.10470">
    <property type="entry name" value="Translation initiation factor eif-2b, domain 2"/>
    <property type="match status" value="1"/>
</dbReference>
<dbReference type="OrthoDB" id="9803436at2"/>
<dbReference type="NCBIfam" id="NF004326">
    <property type="entry name" value="PRK05720.1"/>
    <property type="match status" value="1"/>
</dbReference>
<keyword evidence="2" id="KW-0413">Isomerase</keyword>
<name>A0A078M6H1_9PSED</name>
<dbReference type="InterPro" id="IPR037171">
    <property type="entry name" value="NagB/RpiA_transferase-like"/>
</dbReference>
<dbReference type="EMBL" id="LK391969">
    <property type="protein sequence ID" value="CEF25651.1"/>
    <property type="molecule type" value="Genomic_DNA"/>
</dbReference>
<dbReference type="SUPFAM" id="SSF100950">
    <property type="entry name" value="NagB/RpiA/CoA transferase-like"/>
    <property type="match status" value="1"/>
</dbReference>
<dbReference type="GO" id="GO:0046523">
    <property type="term" value="F:S-methyl-5-thioribose-1-phosphate isomerase activity"/>
    <property type="evidence" value="ECO:0007669"/>
    <property type="project" value="TreeGrafter"/>
</dbReference>
<dbReference type="EMBL" id="LM997413">
    <property type="protein sequence ID" value="CEA01865.1"/>
    <property type="molecule type" value="Genomic_DNA"/>
</dbReference>
<organism evidence="2">
    <name type="scientific">Pseudomonas saudimassiliensis</name>
    <dbReference type="NCBI Taxonomy" id="1461581"/>
    <lineage>
        <taxon>Bacteria</taxon>
        <taxon>Pseudomonadati</taxon>
        <taxon>Pseudomonadota</taxon>
        <taxon>Gammaproteobacteria</taxon>
        <taxon>Pseudomonadales</taxon>
        <taxon>Pseudomonadaceae</taxon>
        <taxon>Pseudomonas</taxon>
    </lineage>
</organism>
<evidence type="ECO:0000256" key="1">
    <source>
        <dbReference type="RuleBase" id="RU003814"/>
    </source>
</evidence>
<dbReference type="GO" id="GO:0019509">
    <property type="term" value="P:L-methionine salvage from methylthioadenosine"/>
    <property type="evidence" value="ECO:0007669"/>
    <property type="project" value="TreeGrafter"/>
</dbReference>
<protein>
    <submittedName>
        <fullName evidence="2">Methylthioribose-1-phosphate isomerase</fullName>
    </submittedName>
</protein>
<evidence type="ECO:0000313" key="2">
    <source>
        <dbReference type="EMBL" id="CEA01865.1"/>
    </source>
</evidence>